<sequence>MTRPPWLFHRPGSPKVVLSKVLLTRGKAFDLPPNKIDPFGMRIEVDYSQCTVEGWTKGTMILSVLSSPALVSGLMVAETQAATPSETGNPGAAGLLPVLLASNPLNRIFHKHSGRLAWPPPQGNERKGCLPEQQILNTRASPANSQYFTPCFKRKVYLSAPPLKVECTASRPGGKRFVNSFKRRAFLRLDIGQRYNRYRPPVYEVSDPSEVGEGRVADLNALALFGPKYHLEVRSNRVKRILFISDTLSGTEPSTVDRYYAKVEHHRNFADFIINNLDFATLNKNPELRKSQDQTSDSLAEWADVAGPSERMVVPLRLRLIFLTAHGPGLERVARKGNPISVRLDLNRSSDSSWRRAAFQTYDEPPGGMNSRALVLAMQRIPSTSIATVRPPTGGDEQHVGPTYTLGTASPRVCTGPGVRYPPDETVSQEPTDMQVGREVVFPVADGLFNWAKGRMKTLTSEGGMASRVPTAAVSESGMLNYLAFSSRYLDLPLILLSFLFPLFRQLH</sequence>
<evidence type="ECO:0000313" key="2">
    <source>
        <dbReference type="Proteomes" id="UP000242715"/>
    </source>
</evidence>
<evidence type="ECO:0000313" key="1">
    <source>
        <dbReference type="EMBL" id="GAU43899.1"/>
    </source>
</evidence>
<accession>A0A2Z6PFJ0</accession>
<keyword evidence="2" id="KW-1185">Reference proteome</keyword>
<dbReference type="EMBL" id="DF974000">
    <property type="protein sequence ID" value="GAU43899.1"/>
    <property type="molecule type" value="Genomic_DNA"/>
</dbReference>
<proteinExistence type="predicted"/>
<gene>
    <name evidence="1" type="ORF">TSUD_399470</name>
</gene>
<dbReference type="AlphaFoldDB" id="A0A2Z6PFJ0"/>
<dbReference type="OrthoDB" id="1738601at2759"/>
<organism evidence="1 2">
    <name type="scientific">Trifolium subterraneum</name>
    <name type="common">Subterranean clover</name>
    <dbReference type="NCBI Taxonomy" id="3900"/>
    <lineage>
        <taxon>Eukaryota</taxon>
        <taxon>Viridiplantae</taxon>
        <taxon>Streptophyta</taxon>
        <taxon>Embryophyta</taxon>
        <taxon>Tracheophyta</taxon>
        <taxon>Spermatophyta</taxon>
        <taxon>Magnoliopsida</taxon>
        <taxon>eudicotyledons</taxon>
        <taxon>Gunneridae</taxon>
        <taxon>Pentapetalae</taxon>
        <taxon>rosids</taxon>
        <taxon>fabids</taxon>
        <taxon>Fabales</taxon>
        <taxon>Fabaceae</taxon>
        <taxon>Papilionoideae</taxon>
        <taxon>50 kb inversion clade</taxon>
        <taxon>NPAAA clade</taxon>
        <taxon>Hologalegina</taxon>
        <taxon>IRL clade</taxon>
        <taxon>Trifolieae</taxon>
        <taxon>Trifolium</taxon>
    </lineage>
</organism>
<reference evidence="2" key="1">
    <citation type="journal article" date="2017" name="Front. Plant Sci.">
        <title>Climate Clever Clovers: New Paradigm to Reduce the Environmental Footprint of Ruminants by Breeding Low Methanogenic Forages Utilizing Haplotype Variation.</title>
        <authorList>
            <person name="Kaur P."/>
            <person name="Appels R."/>
            <person name="Bayer P.E."/>
            <person name="Keeble-Gagnere G."/>
            <person name="Wang J."/>
            <person name="Hirakawa H."/>
            <person name="Shirasawa K."/>
            <person name="Vercoe P."/>
            <person name="Stefanova K."/>
            <person name="Durmic Z."/>
            <person name="Nichols P."/>
            <person name="Revell C."/>
            <person name="Isobe S.N."/>
            <person name="Edwards D."/>
            <person name="Erskine W."/>
        </authorList>
    </citation>
    <scope>NUCLEOTIDE SEQUENCE [LARGE SCALE GENOMIC DNA]</scope>
    <source>
        <strain evidence="2">cv. Daliak</strain>
    </source>
</reference>
<dbReference type="Proteomes" id="UP000242715">
    <property type="component" value="Unassembled WGS sequence"/>
</dbReference>
<name>A0A2Z6PFJ0_TRISU</name>
<protein>
    <submittedName>
        <fullName evidence="1">Uncharacterized protein</fullName>
    </submittedName>
</protein>